<dbReference type="SUPFAM" id="SSF51905">
    <property type="entry name" value="FAD/NAD(P)-binding domain"/>
    <property type="match status" value="1"/>
</dbReference>
<protein>
    <submittedName>
        <fullName evidence="1">NAD(P)-binding protein</fullName>
    </submittedName>
</protein>
<accession>A0ABW4XF82</accession>
<proteinExistence type="predicted"/>
<gene>
    <name evidence="1" type="ORF">ACFSHS_17155</name>
</gene>
<dbReference type="EMBL" id="JBHUHP010000016">
    <property type="protein sequence ID" value="MFD2093293.1"/>
    <property type="molecule type" value="Genomic_DNA"/>
</dbReference>
<evidence type="ECO:0000313" key="1">
    <source>
        <dbReference type="EMBL" id="MFD2093293.1"/>
    </source>
</evidence>
<dbReference type="Gene3D" id="3.50.50.60">
    <property type="entry name" value="FAD/NAD(P)-binding domain"/>
    <property type="match status" value="1"/>
</dbReference>
<organism evidence="1 2">
    <name type="scientific">Blastococcus deserti</name>
    <dbReference type="NCBI Taxonomy" id="2259033"/>
    <lineage>
        <taxon>Bacteria</taxon>
        <taxon>Bacillati</taxon>
        <taxon>Actinomycetota</taxon>
        <taxon>Actinomycetes</taxon>
        <taxon>Geodermatophilales</taxon>
        <taxon>Geodermatophilaceae</taxon>
        <taxon>Blastococcus</taxon>
    </lineage>
</organism>
<dbReference type="RefSeq" id="WP_376878675.1">
    <property type="nucleotide sequence ID" value="NZ_JBHUHP010000016.1"/>
</dbReference>
<dbReference type="Proteomes" id="UP001597402">
    <property type="component" value="Unassembled WGS sequence"/>
</dbReference>
<name>A0ABW4XF82_9ACTN</name>
<dbReference type="Pfam" id="PF13450">
    <property type="entry name" value="NAD_binding_8"/>
    <property type="match status" value="1"/>
</dbReference>
<evidence type="ECO:0000313" key="2">
    <source>
        <dbReference type="Proteomes" id="UP001597402"/>
    </source>
</evidence>
<reference evidence="2" key="1">
    <citation type="journal article" date="2019" name="Int. J. Syst. Evol. Microbiol.">
        <title>The Global Catalogue of Microorganisms (GCM) 10K type strain sequencing project: providing services to taxonomists for standard genome sequencing and annotation.</title>
        <authorList>
            <consortium name="The Broad Institute Genomics Platform"/>
            <consortium name="The Broad Institute Genome Sequencing Center for Infectious Disease"/>
            <person name="Wu L."/>
            <person name="Ma J."/>
        </authorList>
    </citation>
    <scope>NUCLEOTIDE SEQUENCE [LARGE SCALE GENOMIC DNA]</scope>
    <source>
        <strain evidence="2">JCM 3338</strain>
    </source>
</reference>
<dbReference type="InterPro" id="IPR036188">
    <property type="entry name" value="FAD/NAD-bd_sf"/>
</dbReference>
<sequence>MTRIVIIGTGFGGLAAAVRLAEAGSKDGADDVVLFEESDDVGGVWRGARGRSSPDPLPVPPRGRTWPNLAGEACHGRGTQAAHTGRSLRLGKCRQSPHPCRHRIARLAVDEEVS</sequence>
<comment type="caution">
    <text evidence="1">The sequence shown here is derived from an EMBL/GenBank/DDBJ whole genome shotgun (WGS) entry which is preliminary data.</text>
</comment>
<keyword evidence="2" id="KW-1185">Reference proteome</keyword>